<keyword evidence="2" id="KW-0418">Kinase</keyword>
<dbReference type="KEGG" id="nbe:Back2_26410"/>
<keyword evidence="2" id="KW-0808">Transferase</keyword>
<sequence length="177" mass="19385">MTPPQVVDLLLAAPVRCGTTRLLCIDGPAGSGKTTLANAVAAELDATVLHMDDLYAGWSGLEAGVKQASRIAEAVALRRPVTYAPWNWHRSDRDYAIDVAPSPTLIIEGVGSGAGPLRDRASLLVWMDADEDVRQQRALARDGDSFAPHWTMWADQERVHFLRERTRERADLVLETG</sequence>
<accession>A0A3G9J4K3</accession>
<reference evidence="2 3" key="1">
    <citation type="submission" date="2018-11" db="EMBL/GenBank/DDBJ databases">
        <title>Complete genome sequence of Nocardioides baekrokdamisoli strain KCTC 39748.</title>
        <authorList>
            <person name="Kang S.W."/>
            <person name="Lee K.C."/>
            <person name="Kim K.K."/>
            <person name="Kim J.S."/>
            <person name="Kim D.S."/>
            <person name="Ko S.H."/>
            <person name="Yang S.H."/>
            <person name="Shin Y.K."/>
            <person name="Lee J.S."/>
        </authorList>
    </citation>
    <scope>NUCLEOTIDE SEQUENCE [LARGE SCALE GENOMIC DNA]</scope>
    <source>
        <strain evidence="2 3">KCTC 39748</strain>
    </source>
</reference>
<evidence type="ECO:0000313" key="2">
    <source>
        <dbReference type="EMBL" id="BBH18354.1"/>
    </source>
</evidence>
<dbReference type="InterPro" id="IPR027417">
    <property type="entry name" value="P-loop_NTPase"/>
</dbReference>
<protein>
    <submittedName>
        <fullName evidence="2">Adenylate kinase</fullName>
    </submittedName>
</protein>
<dbReference type="RefSeq" id="WP_164512596.1">
    <property type="nucleotide sequence ID" value="NZ_AP019307.1"/>
</dbReference>
<proteinExistence type="predicted"/>
<organism evidence="2 3">
    <name type="scientific">Nocardioides baekrokdamisoli</name>
    <dbReference type="NCBI Taxonomy" id="1804624"/>
    <lineage>
        <taxon>Bacteria</taxon>
        <taxon>Bacillati</taxon>
        <taxon>Actinomycetota</taxon>
        <taxon>Actinomycetes</taxon>
        <taxon>Propionibacteriales</taxon>
        <taxon>Nocardioidaceae</taxon>
        <taxon>Nocardioides</taxon>
    </lineage>
</organism>
<dbReference type="Pfam" id="PF00004">
    <property type="entry name" value="AAA"/>
    <property type="match status" value="1"/>
</dbReference>
<evidence type="ECO:0000259" key="1">
    <source>
        <dbReference type="Pfam" id="PF00004"/>
    </source>
</evidence>
<dbReference type="GO" id="GO:0016301">
    <property type="term" value="F:kinase activity"/>
    <property type="evidence" value="ECO:0007669"/>
    <property type="project" value="UniProtKB-KW"/>
</dbReference>
<feature type="domain" description="ATPase AAA-type core" evidence="1">
    <location>
        <begin position="24"/>
        <end position="52"/>
    </location>
</feature>
<dbReference type="InterPro" id="IPR003959">
    <property type="entry name" value="ATPase_AAA_core"/>
</dbReference>
<dbReference type="EMBL" id="AP019307">
    <property type="protein sequence ID" value="BBH18354.1"/>
    <property type="molecule type" value="Genomic_DNA"/>
</dbReference>
<dbReference type="GO" id="GO:0005524">
    <property type="term" value="F:ATP binding"/>
    <property type="evidence" value="ECO:0007669"/>
    <property type="project" value="InterPro"/>
</dbReference>
<dbReference type="AlphaFoldDB" id="A0A3G9J4K3"/>
<dbReference type="Proteomes" id="UP000271573">
    <property type="component" value="Chromosome"/>
</dbReference>
<dbReference type="SUPFAM" id="SSF52540">
    <property type="entry name" value="P-loop containing nucleoside triphosphate hydrolases"/>
    <property type="match status" value="1"/>
</dbReference>
<name>A0A3G9J4K3_9ACTN</name>
<dbReference type="GO" id="GO:0016887">
    <property type="term" value="F:ATP hydrolysis activity"/>
    <property type="evidence" value="ECO:0007669"/>
    <property type="project" value="InterPro"/>
</dbReference>
<gene>
    <name evidence="2" type="ORF">Back2_26410</name>
</gene>
<keyword evidence="3" id="KW-1185">Reference proteome</keyword>
<dbReference type="Gene3D" id="3.40.50.300">
    <property type="entry name" value="P-loop containing nucleotide triphosphate hydrolases"/>
    <property type="match status" value="1"/>
</dbReference>
<evidence type="ECO:0000313" key="3">
    <source>
        <dbReference type="Proteomes" id="UP000271573"/>
    </source>
</evidence>